<evidence type="ECO:0000256" key="3">
    <source>
        <dbReference type="ARBA" id="ARBA00007103"/>
    </source>
</evidence>
<sequence>MAVNYPTIESLVGNTPLVRLQRLTGNTTNNVLVKLEGNNPAGSVKDRPALMMINEAERLGAIKPGDTLIEATSGNTGIALAMAAAIKGYRMVLIMPDNMSEERRSAMSAYGAELISVSQEQGMEGARDLAEQMEREGKGLVLNQFANKANPLAHYLGTGPEIWQQTQGEVTHFISSMGTTGTIMGTSRYLKEQNQAVQIIGLQPAEGASIPGIRRWPKAYLPTIFEPERVDQVMDITQQEAEVTMRRLAQEEGIFCGVSSGGAVAAALTIAQQVENATIVAIICDRGDRYLSTGVFSSK</sequence>
<dbReference type="GO" id="GO:0004124">
    <property type="term" value="F:cysteine synthase activity"/>
    <property type="evidence" value="ECO:0007669"/>
    <property type="project" value="UniProtKB-EC"/>
</dbReference>
<gene>
    <name evidence="12" type="primary">cysM</name>
    <name evidence="12" type="ORF">ORQ98_00500</name>
</gene>
<dbReference type="InterPro" id="IPR036052">
    <property type="entry name" value="TrpB-like_PALP_sf"/>
</dbReference>
<keyword evidence="13" id="KW-1185">Reference proteome</keyword>
<dbReference type="InterPro" id="IPR001216">
    <property type="entry name" value="P-phosphate_BS"/>
</dbReference>
<evidence type="ECO:0000313" key="12">
    <source>
        <dbReference type="EMBL" id="MDE1460433.1"/>
    </source>
</evidence>
<evidence type="ECO:0000256" key="9">
    <source>
        <dbReference type="ARBA" id="ARBA00047931"/>
    </source>
</evidence>
<evidence type="ECO:0000256" key="10">
    <source>
        <dbReference type="RuleBase" id="RU003985"/>
    </source>
</evidence>
<dbReference type="InterPro" id="IPR005856">
    <property type="entry name" value="Cys_synth"/>
</dbReference>
<accession>A0ABT5U246</accession>
<keyword evidence="6 10" id="KW-0808">Transferase</keyword>
<dbReference type="Pfam" id="PF00291">
    <property type="entry name" value="PALP"/>
    <property type="match status" value="1"/>
</dbReference>
<dbReference type="EMBL" id="JAPMOU010000001">
    <property type="protein sequence ID" value="MDE1460433.1"/>
    <property type="molecule type" value="Genomic_DNA"/>
</dbReference>
<comment type="pathway">
    <text evidence="2">Amino-acid biosynthesis; L-cysteine biosynthesis; L-cysteine from L-serine: step 2/2.</text>
</comment>
<comment type="cofactor">
    <cofactor evidence="1 10">
        <name>pyridoxal 5'-phosphate</name>
        <dbReference type="ChEBI" id="CHEBI:597326"/>
    </cofactor>
</comment>
<evidence type="ECO:0000256" key="8">
    <source>
        <dbReference type="ARBA" id="ARBA00023192"/>
    </source>
</evidence>
<dbReference type="InterPro" id="IPR001926">
    <property type="entry name" value="TrpB-like_PALP"/>
</dbReference>
<dbReference type="RefSeq" id="WP_274686806.1">
    <property type="nucleotide sequence ID" value="NZ_JAPMOU010000001.1"/>
</dbReference>
<reference evidence="12 13" key="1">
    <citation type="submission" date="2022-11" db="EMBL/GenBank/DDBJ databases">
        <title>Spartinivicinus poritis sp. nov., isolated from scleractinian coral Porites lutea.</title>
        <authorList>
            <person name="Zhang G."/>
            <person name="Cai L."/>
            <person name="Wei Q."/>
        </authorList>
    </citation>
    <scope>NUCLEOTIDE SEQUENCE [LARGE SCALE GENOMIC DNA]</scope>
    <source>
        <strain evidence="12 13">A2-2</strain>
    </source>
</reference>
<dbReference type="PROSITE" id="PS00901">
    <property type="entry name" value="CYS_SYNTHASE"/>
    <property type="match status" value="1"/>
</dbReference>
<name>A0ABT5U246_9GAMM</name>
<dbReference type="EC" id="2.5.1.47" evidence="4 10"/>
<dbReference type="InterPro" id="IPR005858">
    <property type="entry name" value="CysM"/>
</dbReference>
<dbReference type="CDD" id="cd01561">
    <property type="entry name" value="CBS_like"/>
    <property type="match status" value="1"/>
</dbReference>
<evidence type="ECO:0000256" key="1">
    <source>
        <dbReference type="ARBA" id="ARBA00001933"/>
    </source>
</evidence>
<evidence type="ECO:0000256" key="5">
    <source>
        <dbReference type="ARBA" id="ARBA00022605"/>
    </source>
</evidence>
<keyword evidence="7 10" id="KW-0663">Pyridoxal phosphate</keyword>
<dbReference type="Gene3D" id="3.40.50.1100">
    <property type="match status" value="2"/>
</dbReference>
<organism evidence="12 13">
    <name type="scientific">Spartinivicinus poritis</name>
    <dbReference type="NCBI Taxonomy" id="2994640"/>
    <lineage>
        <taxon>Bacteria</taxon>
        <taxon>Pseudomonadati</taxon>
        <taxon>Pseudomonadota</taxon>
        <taxon>Gammaproteobacteria</taxon>
        <taxon>Oceanospirillales</taxon>
        <taxon>Zooshikellaceae</taxon>
        <taxon>Spartinivicinus</taxon>
    </lineage>
</organism>
<dbReference type="NCBIfam" id="TIGR01138">
    <property type="entry name" value="cysM"/>
    <property type="match status" value="1"/>
</dbReference>
<evidence type="ECO:0000256" key="6">
    <source>
        <dbReference type="ARBA" id="ARBA00022679"/>
    </source>
</evidence>
<dbReference type="NCBIfam" id="TIGR01136">
    <property type="entry name" value="cysKM"/>
    <property type="match status" value="1"/>
</dbReference>
<evidence type="ECO:0000256" key="7">
    <source>
        <dbReference type="ARBA" id="ARBA00022898"/>
    </source>
</evidence>
<feature type="domain" description="Tryptophan synthase beta chain-like PALP" evidence="11">
    <location>
        <begin position="9"/>
        <end position="285"/>
    </location>
</feature>
<protein>
    <recommendedName>
        <fullName evidence="4 10">Cysteine synthase</fullName>
        <ecNumber evidence="4 10">2.5.1.47</ecNumber>
    </recommendedName>
</protein>
<dbReference type="Proteomes" id="UP001528823">
    <property type="component" value="Unassembled WGS sequence"/>
</dbReference>
<dbReference type="NCBIfam" id="NF008735">
    <property type="entry name" value="PRK11761.1"/>
    <property type="match status" value="1"/>
</dbReference>
<dbReference type="PANTHER" id="PTHR10314">
    <property type="entry name" value="CYSTATHIONINE BETA-SYNTHASE"/>
    <property type="match status" value="1"/>
</dbReference>
<evidence type="ECO:0000313" key="13">
    <source>
        <dbReference type="Proteomes" id="UP001528823"/>
    </source>
</evidence>
<comment type="catalytic activity">
    <reaction evidence="9 10">
        <text>O-acetyl-L-serine + hydrogen sulfide = L-cysteine + acetate</text>
        <dbReference type="Rhea" id="RHEA:14829"/>
        <dbReference type="ChEBI" id="CHEBI:29919"/>
        <dbReference type="ChEBI" id="CHEBI:30089"/>
        <dbReference type="ChEBI" id="CHEBI:35235"/>
        <dbReference type="ChEBI" id="CHEBI:58340"/>
        <dbReference type="EC" id="2.5.1.47"/>
    </reaction>
</comment>
<evidence type="ECO:0000256" key="4">
    <source>
        <dbReference type="ARBA" id="ARBA00012681"/>
    </source>
</evidence>
<dbReference type="InterPro" id="IPR050214">
    <property type="entry name" value="Cys_Synth/Cystath_Beta-Synth"/>
</dbReference>
<keyword evidence="8 10" id="KW-0198">Cysteine biosynthesis</keyword>
<proteinExistence type="inferred from homology"/>
<comment type="caution">
    <text evidence="12">The sequence shown here is derived from an EMBL/GenBank/DDBJ whole genome shotgun (WGS) entry which is preliminary data.</text>
</comment>
<comment type="similarity">
    <text evidence="3 10">Belongs to the cysteine synthase/cystathionine beta-synthase family.</text>
</comment>
<evidence type="ECO:0000259" key="11">
    <source>
        <dbReference type="Pfam" id="PF00291"/>
    </source>
</evidence>
<keyword evidence="5 10" id="KW-0028">Amino-acid biosynthesis</keyword>
<dbReference type="SUPFAM" id="SSF53686">
    <property type="entry name" value="Tryptophan synthase beta subunit-like PLP-dependent enzymes"/>
    <property type="match status" value="1"/>
</dbReference>
<evidence type="ECO:0000256" key="2">
    <source>
        <dbReference type="ARBA" id="ARBA00004962"/>
    </source>
</evidence>